<reference evidence="10" key="1">
    <citation type="submission" date="2016-11" db="EMBL/GenBank/DDBJ databases">
        <authorList>
            <person name="Guldener U."/>
        </authorList>
    </citation>
    <scope>NUCLEOTIDE SEQUENCE [LARGE SCALE GENOMIC DNA]</scope>
</reference>
<dbReference type="OrthoDB" id="407410at2759"/>
<accession>A0A1L0CLH1</accession>
<evidence type="ECO:0000256" key="7">
    <source>
        <dbReference type="SAM" id="Phobius"/>
    </source>
</evidence>
<feature type="transmembrane region" description="Helical" evidence="7">
    <location>
        <begin position="641"/>
        <end position="670"/>
    </location>
</feature>
<feature type="transmembrane region" description="Helical" evidence="7">
    <location>
        <begin position="474"/>
        <end position="494"/>
    </location>
</feature>
<feature type="transmembrane region" description="Helical" evidence="7">
    <location>
        <begin position="761"/>
        <end position="780"/>
    </location>
</feature>
<keyword evidence="5 7" id="KW-1133">Transmembrane helix</keyword>
<feature type="transmembrane region" description="Helical" evidence="7">
    <location>
        <begin position="553"/>
        <end position="574"/>
    </location>
</feature>
<keyword evidence="10" id="KW-1185">Reference proteome</keyword>
<feature type="transmembrane region" description="Helical" evidence="7">
    <location>
        <begin position="223"/>
        <end position="243"/>
    </location>
</feature>
<dbReference type="GO" id="GO:0006874">
    <property type="term" value="P:intracellular calcium ion homeostasis"/>
    <property type="evidence" value="ECO:0007669"/>
    <property type="project" value="TreeGrafter"/>
</dbReference>
<feature type="transmembrane region" description="Helical" evidence="7">
    <location>
        <begin position="20"/>
        <end position="39"/>
    </location>
</feature>
<evidence type="ECO:0000259" key="8">
    <source>
        <dbReference type="Pfam" id="PF01699"/>
    </source>
</evidence>
<dbReference type="InterPro" id="IPR044880">
    <property type="entry name" value="NCX_ion-bd_dom_sf"/>
</dbReference>
<evidence type="ECO:0000313" key="9">
    <source>
        <dbReference type="EMBL" id="SGZ39733.1"/>
    </source>
</evidence>
<dbReference type="GO" id="GO:0008324">
    <property type="term" value="F:monoatomic cation transmembrane transporter activity"/>
    <property type="evidence" value="ECO:0007669"/>
    <property type="project" value="TreeGrafter"/>
</dbReference>
<evidence type="ECO:0000256" key="2">
    <source>
        <dbReference type="ARBA" id="ARBA00008170"/>
    </source>
</evidence>
<protein>
    <recommendedName>
        <fullName evidence="8">Sodium/calcium exchanger membrane region domain-containing protein</fullName>
    </recommendedName>
</protein>
<name>A0A1L0CLH1_9ASCO</name>
<dbReference type="VEuPathDB" id="FungiDB:HGUI_01933"/>
<dbReference type="Gene3D" id="1.20.1420.30">
    <property type="entry name" value="NCX, central ion-binding region"/>
    <property type="match status" value="2"/>
</dbReference>
<dbReference type="InterPro" id="IPR051359">
    <property type="entry name" value="CaCA_antiporter"/>
</dbReference>
<dbReference type="Pfam" id="PF01699">
    <property type="entry name" value="Na_Ca_ex"/>
    <property type="match status" value="1"/>
</dbReference>
<dbReference type="AlphaFoldDB" id="A0A1L0CLH1"/>
<comment type="subcellular location">
    <subcellularLocation>
        <location evidence="1">Membrane</location>
        <topology evidence="1">Multi-pass membrane protein</topology>
    </subcellularLocation>
</comment>
<gene>
    <name evidence="9" type="ORF">HGUI_01933</name>
</gene>
<feature type="transmembrane region" description="Helical" evidence="7">
    <location>
        <begin position="200"/>
        <end position="217"/>
    </location>
</feature>
<keyword evidence="3" id="KW-0813">Transport</keyword>
<evidence type="ECO:0000256" key="6">
    <source>
        <dbReference type="ARBA" id="ARBA00023136"/>
    </source>
</evidence>
<feature type="transmembrane region" description="Helical" evidence="7">
    <location>
        <begin position="447"/>
        <end position="467"/>
    </location>
</feature>
<dbReference type="EMBL" id="FQNF01000029">
    <property type="protein sequence ID" value="SGZ39733.1"/>
    <property type="molecule type" value="Genomic_DNA"/>
</dbReference>
<evidence type="ECO:0000256" key="5">
    <source>
        <dbReference type="ARBA" id="ARBA00022989"/>
    </source>
</evidence>
<feature type="domain" description="Sodium/calcium exchanger membrane region" evidence="8">
    <location>
        <begin position="555"/>
        <end position="710"/>
    </location>
</feature>
<dbReference type="GO" id="GO:0016020">
    <property type="term" value="C:membrane"/>
    <property type="evidence" value="ECO:0007669"/>
    <property type="project" value="UniProtKB-SubCell"/>
</dbReference>
<feature type="transmembrane region" description="Helical" evidence="7">
    <location>
        <begin position="690"/>
        <end position="714"/>
    </location>
</feature>
<dbReference type="InterPro" id="IPR004837">
    <property type="entry name" value="NaCa_Exmemb"/>
</dbReference>
<feature type="transmembrane region" description="Helical" evidence="7">
    <location>
        <begin position="103"/>
        <end position="127"/>
    </location>
</feature>
<evidence type="ECO:0000256" key="1">
    <source>
        <dbReference type="ARBA" id="ARBA00004141"/>
    </source>
</evidence>
<organism evidence="9 10">
    <name type="scientific">Hanseniaspora guilliermondii</name>
    <dbReference type="NCBI Taxonomy" id="56406"/>
    <lineage>
        <taxon>Eukaryota</taxon>
        <taxon>Fungi</taxon>
        <taxon>Dikarya</taxon>
        <taxon>Ascomycota</taxon>
        <taxon>Saccharomycotina</taxon>
        <taxon>Saccharomycetes</taxon>
        <taxon>Saccharomycodales</taxon>
        <taxon>Saccharomycodaceae</taxon>
        <taxon>Hanseniaspora</taxon>
    </lineage>
</organism>
<evidence type="ECO:0000313" key="10">
    <source>
        <dbReference type="Proteomes" id="UP000183365"/>
    </source>
</evidence>
<comment type="similarity">
    <text evidence="2">Belongs to the Ca(2+):cation antiporter (CaCA) (TC 2.A.19) family.</text>
</comment>
<evidence type="ECO:0000256" key="4">
    <source>
        <dbReference type="ARBA" id="ARBA00022692"/>
    </source>
</evidence>
<keyword evidence="4 7" id="KW-0812">Transmembrane</keyword>
<dbReference type="PANTHER" id="PTHR12266">
    <property type="entry name" value="NA+/CA2+ K+ INDEPENDENT EXCHANGER"/>
    <property type="match status" value="1"/>
</dbReference>
<evidence type="ECO:0000256" key="3">
    <source>
        <dbReference type="ARBA" id="ARBA00022448"/>
    </source>
</evidence>
<proteinExistence type="inferred from homology"/>
<dbReference type="Proteomes" id="UP000183365">
    <property type="component" value="Unassembled WGS sequence"/>
</dbReference>
<sequence>MITSTSITEKLINGGIYDDASYWAIPLSILQLLSVFFLMGAISEDFLALNVNLLCNSSNLLISVLMAFCNSSPDLISNFVAWYSSAKPQKGSESDITNTADTLAISEVLGACGTIMFMAVGFILLAFNKLFKGILTKRFHQQNINKRYQDVNQLNVPLEAHVTTTNESIEGKIYQFINEVNTPEYTDDLKRLLIPLLNKLSNDMIFFALGFSLILMSCQIEKVSIFVCISLLALYVMFMLNSIRHHKKHSNDMIDYENALADQIELENTADFNLDNQEEADIIFKRKTDENNFFLDNDNLSFLASMFNNDELQETTDEQDDVWGETRNIWNDDDVGDVLKLTKPHQQGSDRISNLKTHSLSFAYSDNPSEPSQMVENPIMYDKVSKEGISEKLKDNIFFVFFKKKLKSFYSYNILKKIVFLITEPVFLIAIIVCPRYNKVIPKERDLFLALTLQCFTSIFFMVWVFSTFLKRNFIWIDIILTFLIGFAIMGVQFRMRKKYMKLSEFSLNRPLTSRISQDNTLATSETINNTLRYEQLIDESTLFQEFRVECCIFSIIGIVNSIFWIVILSNNLIQIIEFYQKTFHISETILGMTLFAWGNSVPDILTNVAVLKLYANELPKGLDKNPTLLYKWQVQSLLKYCHISIVTCISSSTINSMIGIGFNALVAILKKRPFQIYWSLKDISNKTRIHLMLTSSSVLVYVMIVALVLKLLVKKSQILERFLIDGYFNKRNVVLADSDEEDQENATNYFKLEHTKVLKFLSIYVISIWLFINFINVLIEILL</sequence>
<feature type="transmembrane region" description="Helical" evidence="7">
    <location>
        <begin position="414"/>
        <end position="435"/>
    </location>
</feature>
<dbReference type="PANTHER" id="PTHR12266:SF0">
    <property type="entry name" value="MITOCHONDRIAL SODIUM_CALCIUM EXCHANGER PROTEIN"/>
    <property type="match status" value="1"/>
</dbReference>
<keyword evidence="6 7" id="KW-0472">Membrane</keyword>